<evidence type="ECO:0000256" key="1">
    <source>
        <dbReference type="ARBA" id="ARBA00004236"/>
    </source>
</evidence>
<comment type="similarity">
    <text evidence="5">Belongs to the methyl-accepting chemotaxis (MCP) protein family.</text>
</comment>
<feature type="transmembrane region" description="Helical" evidence="8">
    <location>
        <begin position="227"/>
        <end position="253"/>
    </location>
</feature>
<evidence type="ECO:0000256" key="5">
    <source>
        <dbReference type="ARBA" id="ARBA00029447"/>
    </source>
</evidence>
<dbReference type="Pfam" id="PF00015">
    <property type="entry name" value="MCPsignal"/>
    <property type="match status" value="1"/>
</dbReference>
<dbReference type="Proteomes" id="UP001292216">
    <property type="component" value="Unassembled WGS sequence"/>
</dbReference>
<dbReference type="SUPFAM" id="SSF58104">
    <property type="entry name" value="Methyl-accepting chemotaxis protein (MCP) signaling domain"/>
    <property type="match status" value="1"/>
</dbReference>
<evidence type="ECO:0000256" key="8">
    <source>
        <dbReference type="SAM" id="Phobius"/>
    </source>
</evidence>
<keyword evidence="8" id="KW-1133">Transmembrane helix</keyword>
<evidence type="ECO:0000313" key="12">
    <source>
        <dbReference type="Proteomes" id="UP001292216"/>
    </source>
</evidence>
<comment type="caution">
    <text evidence="11">The sequence shown here is derived from an EMBL/GenBank/DDBJ whole genome shotgun (WGS) entry which is preliminary data.</text>
</comment>
<proteinExistence type="inferred from homology"/>
<feature type="domain" description="HAMP" evidence="10">
    <location>
        <begin position="250"/>
        <end position="304"/>
    </location>
</feature>
<protein>
    <submittedName>
        <fullName evidence="11">Methyl-accepting chemotaxis protein</fullName>
    </submittedName>
</protein>
<feature type="domain" description="Methyl-accepting transducer" evidence="9">
    <location>
        <begin position="323"/>
        <end position="559"/>
    </location>
</feature>
<keyword evidence="12" id="KW-1185">Reference proteome</keyword>
<sequence>MKLIQDMKIALKIRLLAYCLFAFLLIIGVVGLREISNVNDKLEELNNERLVPIVKLEELKSSMIAASTSANSYMNASDDEERASLKEEITATLTKIEASLSEYNDETDQATVSNVLTTYAAYTEALDNFLTTYQNGMTGPGGPGANAPATEEAAEAGAEAGDATGVAAGADPAAEPAGEPGGPPAEMTALDTAKAELIDAMDGWINEHINEARQTYEDSKAVYRSTWITMLILLAISAAVTVVLALFIIRAVVHPIEKVTAKLKEIADSNGDLTGRIGYRSKDELGVLSQSFDAFMAKLQTIIGEIIASSGTMYSASQLLSRATGETTASLENISATVQQIASGTSENAAVAEETSASLTDMARFSESTAIASKHTAEKSKIVGEAAANGAMKITEIEEAITDIESSTRLVTSTIRQLNDSSERIANMTELIAGISAQTNLLALNAAIEAARAGEAGRGFSVVADEIRKLADESRIAAQEIADVVADNQLKSAEAVASANEAAGKVQEGVEKAAEAKRSIDHILGSVQEIIGQIARIDEDNDRQAQSTREMEKAISSIAIATEEIAGGTEQISSSIQQQLATMNEIDGTADQLAAMAKKLQDMTSGFTV</sequence>
<evidence type="ECO:0000256" key="7">
    <source>
        <dbReference type="SAM" id="MobiDB-lite"/>
    </source>
</evidence>
<evidence type="ECO:0000259" key="9">
    <source>
        <dbReference type="PROSITE" id="PS50111"/>
    </source>
</evidence>
<evidence type="ECO:0000256" key="3">
    <source>
        <dbReference type="ARBA" id="ARBA00023136"/>
    </source>
</evidence>
<dbReference type="InterPro" id="IPR003660">
    <property type="entry name" value="HAMP_dom"/>
</dbReference>
<evidence type="ECO:0000256" key="6">
    <source>
        <dbReference type="PROSITE-ProRule" id="PRU00284"/>
    </source>
</evidence>
<dbReference type="SMART" id="SM00304">
    <property type="entry name" value="HAMP"/>
    <property type="match status" value="1"/>
</dbReference>
<evidence type="ECO:0000256" key="2">
    <source>
        <dbReference type="ARBA" id="ARBA00022475"/>
    </source>
</evidence>
<accession>A0ABU5PET8</accession>
<dbReference type="Gene3D" id="1.10.287.950">
    <property type="entry name" value="Methyl-accepting chemotaxis protein"/>
    <property type="match status" value="1"/>
</dbReference>
<dbReference type="SMART" id="SM00283">
    <property type="entry name" value="MA"/>
    <property type="match status" value="1"/>
</dbReference>
<dbReference type="Gene3D" id="6.10.340.10">
    <property type="match status" value="1"/>
</dbReference>
<dbReference type="RefSeq" id="WP_009224631.1">
    <property type="nucleotide sequence ID" value="NZ_CBCSKM010000032.1"/>
</dbReference>
<dbReference type="PANTHER" id="PTHR32089">
    <property type="entry name" value="METHYL-ACCEPTING CHEMOTAXIS PROTEIN MCPB"/>
    <property type="match status" value="1"/>
</dbReference>
<dbReference type="PANTHER" id="PTHR32089:SF112">
    <property type="entry name" value="LYSOZYME-LIKE PROTEIN-RELATED"/>
    <property type="match status" value="1"/>
</dbReference>
<dbReference type="CDD" id="cd06225">
    <property type="entry name" value="HAMP"/>
    <property type="match status" value="1"/>
</dbReference>
<keyword evidence="3 8" id="KW-0472">Membrane</keyword>
<evidence type="ECO:0000313" key="11">
    <source>
        <dbReference type="EMBL" id="MEA3568438.1"/>
    </source>
</evidence>
<dbReference type="InterPro" id="IPR024478">
    <property type="entry name" value="HlyB_4HB_MCP"/>
</dbReference>
<evidence type="ECO:0000256" key="4">
    <source>
        <dbReference type="ARBA" id="ARBA00023224"/>
    </source>
</evidence>
<keyword evidence="4 6" id="KW-0807">Transducer</keyword>
<dbReference type="EMBL" id="JAYERP010000001">
    <property type="protein sequence ID" value="MEA3568438.1"/>
    <property type="molecule type" value="Genomic_DNA"/>
</dbReference>
<feature type="compositionally biased region" description="Low complexity" evidence="7">
    <location>
        <begin position="145"/>
        <end position="187"/>
    </location>
</feature>
<comment type="subcellular location">
    <subcellularLocation>
        <location evidence="1">Cell membrane</location>
    </subcellularLocation>
</comment>
<keyword evidence="2" id="KW-1003">Cell membrane</keyword>
<reference evidence="11 12" key="1">
    <citation type="submission" date="2023-12" db="EMBL/GenBank/DDBJ databases">
        <title>Whole genome sequencing of Paenibacillus phoenicis isolated from the Phoenix Mars Lander spacecraft assembly facility.</title>
        <authorList>
            <person name="Garcia A."/>
            <person name="Venkateswaran K."/>
        </authorList>
    </citation>
    <scope>NUCLEOTIDE SEQUENCE [LARGE SCALE GENOMIC DNA]</scope>
    <source>
        <strain evidence="11 12">3PO2SA</strain>
    </source>
</reference>
<dbReference type="PROSITE" id="PS50885">
    <property type="entry name" value="HAMP"/>
    <property type="match status" value="1"/>
</dbReference>
<dbReference type="Pfam" id="PF00672">
    <property type="entry name" value="HAMP"/>
    <property type="match status" value="1"/>
</dbReference>
<keyword evidence="8" id="KW-0812">Transmembrane</keyword>
<name>A0ABU5PET8_9BACL</name>
<dbReference type="PROSITE" id="PS50111">
    <property type="entry name" value="CHEMOTAXIS_TRANSDUC_2"/>
    <property type="match status" value="1"/>
</dbReference>
<evidence type="ECO:0000259" key="10">
    <source>
        <dbReference type="PROSITE" id="PS50885"/>
    </source>
</evidence>
<organism evidence="11 12">
    <name type="scientific">Paenibacillus phoenicis</name>
    <dbReference type="NCBI Taxonomy" id="554117"/>
    <lineage>
        <taxon>Bacteria</taxon>
        <taxon>Bacillati</taxon>
        <taxon>Bacillota</taxon>
        <taxon>Bacilli</taxon>
        <taxon>Bacillales</taxon>
        <taxon>Paenibacillaceae</taxon>
        <taxon>Paenibacillus</taxon>
    </lineage>
</organism>
<dbReference type="Pfam" id="PF12729">
    <property type="entry name" value="4HB_MCP_1"/>
    <property type="match status" value="1"/>
</dbReference>
<gene>
    <name evidence="11" type="ORF">U9M73_00295</name>
</gene>
<feature type="region of interest" description="Disordered" evidence="7">
    <location>
        <begin position="140"/>
        <end position="187"/>
    </location>
</feature>
<dbReference type="InterPro" id="IPR004089">
    <property type="entry name" value="MCPsignal_dom"/>
</dbReference>